<dbReference type="Pfam" id="PF00078">
    <property type="entry name" value="RVT_1"/>
    <property type="match status" value="1"/>
</dbReference>
<dbReference type="InterPro" id="IPR000477">
    <property type="entry name" value="RT_dom"/>
</dbReference>
<dbReference type="PANTHER" id="PTHR31635">
    <property type="entry name" value="REVERSE TRANSCRIPTASE DOMAIN-CONTAINING PROTEIN-RELATED"/>
    <property type="match status" value="1"/>
</dbReference>
<dbReference type="GeneTree" id="ENSGT01150000286916"/>
<reference evidence="2" key="3">
    <citation type="submission" date="2025-09" db="UniProtKB">
        <authorList>
            <consortium name="Ensembl"/>
        </authorList>
    </citation>
    <scope>IDENTIFICATION</scope>
</reference>
<dbReference type="PANTHER" id="PTHR31635:SF196">
    <property type="entry name" value="REVERSE TRANSCRIPTASE DOMAIN-CONTAINING PROTEIN-RELATED"/>
    <property type="match status" value="1"/>
</dbReference>
<organism evidence="2 3">
    <name type="scientific">Podarcis muralis</name>
    <name type="common">Wall lizard</name>
    <name type="synonym">Lacerta muralis</name>
    <dbReference type="NCBI Taxonomy" id="64176"/>
    <lineage>
        <taxon>Eukaryota</taxon>
        <taxon>Metazoa</taxon>
        <taxon>Chordata</taxon>
        <taxon>Craniata</taxon>
        <taxon>Vertebrata</taxon>
        <taxon>Euteleostomi</taxon>
        <taxon>Lepidosauria</taxon>
        <taxon>Squamata</taxon>
        <taxon>Bifurcata</taxon>
        <taxon>Unidentata</taxon>
        <taxon>Episquamata</taxon>
        <taxon>Laterata</taxon>
        <taxon>Lacertibaenia</taxon>
        <taxon>Lacertidae</taxon>
        <taxon>Podarcis</taxon>
    </lineage>
</organism>
<dbReference type="Proteomes" id="UP000472272">
    <property type="component" value="Chromosome 10"/>
</dbReference>
<name>A0A670IRT8_PODMU</name>
<sequence>MSRIDQIWISNELTPRTQQIEIQPKVISDHSPIKFELKGYEERTFRWKINDYLLDDQKITEKAQKRLMEYFVDNCNKGTRINVVWDASKAVMRGFFIQQNSIKNKNREKGKKEILKQIMDNGQKLIKQPNSRKIKENIKVLQTQFAMIINREVEWNIKKLSQKLQICEQIRKMAFIPTDKKEQLNTPIKIEEIKEAIKDLKRGKAPGPDGFTASYYKEMKSVLMMPLKEVMNNILRERDIPETWKEAYITFIPKQDSDLTQVKNYRPISLLNTDYKIFAGILAKRMKSILLEIIHKDQAGFLPGRQMKDNVRNIINIVEYLSARNEKEAIMMFVDAEKAFDNIAWDFMLKNLEHMDVGKEFFNGIKAIYTEQKAKLIINNVITEEVKISKGTRQGCPLSPLLFIMVLEVLLNSIRQNGKIKGVTIGQNEYKIKAFADDLVIMIEDPISTAKEVLEEIEQFGGVAGFRLNKKKTKMIAKNMDQSVIEIMQQQTEIEVVKKVKYLGIWLTSKNIDLFKNNYEPVWNGIRKDLEVWGRMKLSFWGRISTIKMNVLPRMLFLFQAIPIIKGNRIFKEWQRAISRYIWQGKKLRIKFKLLTDVRERGGFALPDLKLYYEASCLCWLKDWIKLENKELLDLEGFYNRFGWHAYLWCEKKKIHKGFENHIFRGPLIEVWDRYKSLLEPRVPHWLSPLEVMSVRKINMRGNWITYGQLIFKERGQWKMKPYEQVKEHVYDWLHYFQINEMFRKDIKERGYADKDSKFQIEIINNDSKILSKILSKMYKIGRMRKLNR</sequence>
<dbReference type="Ensembl" id="ENSPMRT00000015740.1">
    <property type="protein sequence ID" value="ENSPMRP00000014735.1"/>
    <property type="gene ID" value="ENSPMRG00000009838.1"/>
</dbReference>
<dbReference type="SUPFAM" id="SSF56672">
    <property type="entry name" value="DNA/RNA polymerases"/>
    <property type="match status" value="1"/>
</dbReference>
<keyword evidence="3" id="KW-1185">Reference proteome</keyword>
<dbReference type="OMA" id="QINEMFR"/>
<feature type="domain" description="Reverse transcriptase" evidence="1">
    <location>
        <begin position="233"/>
        <end position="507"/>
    </location>
</feature>
<evidence type="ECO:0000259" key="1">
    <source>
        <dbReference type="PROSITE" id="PS50878"/>
    </source>
</evidence>
<protein>
    <recommendedName>
        <fullName evidence="1">Reverse transcriptase domain-containing protein</fullName>
    </recommendedName>
</protein>
<dbReference type="InterPro" id="IPR036691">
    <property type="entry name" value="Endo/exonu/phosph_ase_sf"/>
</dbReference>
<reference evidence="2" key="2">
    <citation type="submission" date="2025-08" db="UniProtKB">
        <authorList>
            <consortium name="Ensembl"/>
        </authorList>
    </citation>
    <scope>IDENTIFICATION</scope>
</reference>
<dbReference type="AlphaFoldDB" id="A0A670IRT8"/>
<reference evidence="2 3" key="1">
    <citation type="journal article" date="2019" name="Proc. Natl. Acad. Sci. U.S.A.">
        <title>Regulatory changes in pterin and carotenoid genes underlie balanced color polymorphisms in the wall lizard.</title>
        <authorList>
            <person name="Andrade P."/>
            <person name="Pinho C."/>
            <person name="Perez I de Lanuza G."/>
            <person name="Afonso S."/>
            <person name="Brejcha J."/>
            <person name="Rubin C.J."/>
            <person name="Wallerman O."/>
            <person name="Pereira P."/>
            <person name="Sabatino S.J."/>
            <person name="Bellati A."/>
            <person name="Pellitteri-Rosa D."/>
            <person name="Bosakova Z."/>
            <person name="Bunikis I."/>
            <person name="Carretero M.A."/>
            <person name="Feiner N."/>
            <person name="Marsik P."/>
            <person name="Pauperio F."/>
            <person name="Salvi D."/>
            <person name="Soler L."/>
            <person name="While G.M."/>
            <person name="Uller T."/>
            <person name="Font E."/>
            <person name="Andersson L."/>
            <person name="Carneiro M."/>
        </authorList>
    </citation>
    <scope>NUCLEOTIDE SEQUENCE</scope>
</reference>
<evidence type="ECO:0000313" key="2">
    <source>
        <dbReference type="Ensembl" id="ENSPMRP00000014735.1"/>
    </source>
</evidence>
<accession>A0A670IRT8</accession>
<proteinExistence type="predicted"/>
<dbReference type="CDD" id="cd01650">
    <property type="entry name" value="RT_nLTR_like"/>
    <property type="match status" value="1"/>
</dbReference>
<dbReference type="Gene3D" id="3.60.10.10">
    <property type="entry name" value="Endonuclease/exonuclease/phosphatase"/>
    <property type="match status" value="1"/>
</dbReference>
<dbReference type="PROSITE" id="PS50878">
    <property type="entry name" value="RT_POL"/>
    <property type="match status" value="1"/>
</dbReference>
<dbReference type="InterPro" id="IPR043502">
    <property type="entry name" value="DNA/RNA_pol_sf"/>
</dbReference>
<evidence type="ECO:0000313" key="3">
    <source>
        <dbReference type="Proteomes" id="UP000472272"/>
    </source>
</evidence>